<organism evidence="2 3">
    <name type="scientific">Flavobacterium indicum (strain DSM 17447 / CIP 109464 / GPTSA100-9)</name>
    <dbReference type="NCBI Taxonomy" id="1094466"/>
    <lineage>
        <taxon>Bacteria</taxon>
        <taxon>Pseudomonadati</taxon>
        <taxon>Bacteroidota</taxon>
        <taxon>Flavobacteriia</taxon>
        <taxon>Flavobacteriales</taxon>
        <taxon>Flavobacteriaceae</taxon>
        <taxon>Flavobacterium</taxon>
    </lineage>
</organism>
<proteinExistence type="predicted"/>
<accession>H8XUH6</accession>
<dbReference type="EMBL" id="HE774682">
    <property type="protein sequence ID" value="CCG52959.1"/>
    <property type="molecule type" value="Genomic_DNA"/>
</dbReference>
<sequence>MGITCCCVTEPMFDTANYIDIIAIIVNVILTVWIVFVIQDRSNNKRILKDHYINEIKELKNDYKTYLTNLYNCKVSPKNIIPWFKLMNIKVTDIMEEINSIYKIDKDTLGPYQNELRDLLTDNEDFNNQFNDEKLNLSSTSKNSLIKFQQEKNKLFNQIILKINNS</sequence>
<keyword evidence="3" id="KW-1185">Reference proteome</keyword>
<name>H8XUH6_FLAIG</name>
<dbReference type="Proteomes" id="UP000007599">
    <property type="component" value="Chromosome I"/>
</dbReference>
<dbReference type="HOGENOM" id="CLU_1600278_0_0_10"/>
<keyword evidence="1" id="KW-1133">Transmembrane helix</keyword>
<dbReference type="eggNOG" id="ENOG5033ASD">
    <property type="taxonomic scope" value="Bacteria"/>
</dbReference>
<feature type="transmembrane region" description="Helical" evidence="1">
    <location>
        <begin position="18"/>
        <end position="38"/>
    </location>
</feature>
<evidence type="ECO:0000256" key="1">
    <source>
        <dbReference type="SAM" id="Phobius"/>
    </source>
</evidence>
<gene>
    <name evidence="2" type="ordered locus">KQS_04965</name>
</gene>
<dbReference type="RefSeq" id="WP_014388099.1">
    <property type="nucleotide sequence ID" value="NC_017025.1"/>
</dbReference>
<keyword evidence="1" id="KW-0812">Transmembrane</keyword>
<evidence type="ECO:0000313" key="3">
    <source>
        <dbReference type="Proteomes" id="UP000007599"/>
    </source>
</evidence>
<dbReference type="PATRIC" id="fig|1094466.5.peg.971"/>
<evidence type="ECO:0000313" key="2">
    <source>
        <dbReference type="EMBL" id="CCG52959.1"/>
    </source>
</evidence>
<reference evidence="2 3" key="1">
    <citation type="journal article" date="2012" name="J. Bacteriol.">
        <title>Complete Genome Sequence of Flavobacterium indicum GPSTA100-9T, Isolated from Warm Spring Water.</title>
        <authorList>
            <person name="Barbier P."/>
            <person name="Houel A."/>
            <person name="Loux V."/>
            <person name="Poulain J."/>
            <person name="Bernardet J.F."/>
            <person name="Touchon M."/>
            <person name="Duchaud E."/>
        </authorList>
    </citation>
    <scope>NUCLEOTIDE SEQUENCE [LARGE SCALE GENOMIC DNA]</scope>
    <source>
        <strain evidence="3">DSM 17447 / CIP 109464 / GPTSA100-9</strain>
    </source>
</reference>
<dbReference type="STRING" id="1094466.KQS_04965"/>
<dbReference type="AlphaFoldDB" id="H8XUH6"/>
<dbReference type="KEGG" id="fin:KQS_04965"/>
<keyword evidence="1" id="KW-0472">Membrane</keyword>
<reference evidence="3" key="2">
    <citation type="submission" date="2012-03" db="EMBL/GenBank/DDBJ databases">
        <title>Complete genome sequence of Flavobacterium indicum GPTSA100-9T, isolated from warm spring water.</title>
        <authorList>
            <person name="Barbier P."/>
            <person name="Houel A."/>
            <person name="Loux V."/>
            <person name="Poulain J."/>
            <person name="Bernardet J.-F."/>
            <person name="Touchon M."/>
            <person name="Duchaud E."/>
        </authorList>
    </citation>
    <scope>NUCLEOTIDE SEQUENCE [LARGE SCALE GENOMIC DNA]</scope>
    <source>
        <strain evidence="3">DSM 17447 / CIP 109464 / GPTSA100-9</strain>
    </source>
</reference>
<protein>
    <submittedName>
        <fullName evidence="2">Uncharacterized protein</fullName>
    </submittedName>
</protein>
<dbReference type="OrthoDB" id="1452185at2"/>